<protein>
    <submittedName>
        <fullName evidence="2">Uncharacterized protein</fullName>
    </submittedName>
</protein>
<dbReference type="Proteomes" id="UP000095281">
    <property type="component" value="Unplaced"/>
</dbReference>
<evidence type="ECO:0000313" key="1">
    <source>
        <dbReference type="Proteomes" id="UP000095281"/>
    </source>
</evidence>
<reference evidence="2" key="1">
    <citation type="submission" date="2016-11" db="UniProtKB">
        <authorList>
            <consortium name="WormBaseParasite"/>
        </authorList>
    </citation>
    <scope>IDENTIFICATION</scope>
</reference>
<dbReference type="WBParaSite" id="MhA1_Contig2058.frz3.gene8">
    <property type="protein sequence ID" value="MhA1_Contig2058.frz3.gene8"/>
    <property type="gene ID" value="MhA1_Contig2058.frz3.gene8"/>
</dbReference>
<name>A0A1I8BFA4_MELHA</name>
<keyword evidence="1" id="KW-1185">Reference proteome</keyword>
<organism evidence="1 2">
    <name type="scientific">Meloidogyne hapla</name>
    <name type="common">Root-knot nematode worm</name>
    <dbReference type="NCBI Taxonomy" id="6305"/>
    <lineage>
        <taxon>Eukaryota</taxon>
        <taxon>Metazoa</taxon>
        <taxon>Ecdysozoa</taxon>
        <taxon>Nematoda</taxon>
        <taxon>Chromadorea</taxon>
        <taxon>Rhabditida</taxon>
        <taxon>Tylenchina</taxon>
        <taxon>Tylenchomorpha</taxon>
        <taxon>Tylenchoidea</taxon>
        <taxon>Meloidogynidae</taxon>
        <taxon>Meloidogyninae</taxon>
        <taxon>Meloidogyne</taxon>
    </lineage>
</organism>
<sequence>MIFSFRKQKIGQEGEEGWGQEEAALFEGEEGHDWARVRRAYGM</sequence>
<accession>A0A1I8BFA4</accession>
<dbReference type="AlphaFoldDB" id="A0A1I8BFA4"/>
<evidence type="ECO:0000313" key="2">
    <source>
        <dbReference type="WBParaSite" id="MhA1_Contig2058.frz3.gene8"/>
    </source>
</evidence>
<proteinExistence type="predicted"/>